<dbReference type="SUPFAM" id="SSF50993">
    <property type="entry name" value="Peptidase/esterase 'gauge' domain"/>
    <property type="match status" value="1"/>
</dbReference>
<name>A0ABW7RIT0_9ACTN</name>
<dbReference type="RefSeq" id="WP_397674931.1">
    <property type="nucleotide sequence ID" value="NZ_JBIRGH010000020.1"/>
</dbReference>
<sequence length="666" mass="70772">MASNALPPDPYRWLEDTESERARAWLSQQQSRWNRHISADREAPAWQRLLAEVDLASAGRPVDPPIEAAGVTFRHELDSTGRAQLAARFADGRRRILLRTGDRDTVGRISRWCPAPAGDVVAAQLQRDGHENGGLHLLSTDPGTATTTLADASPHPSLVFSGDWLLYTAGSRASHTLNAHHLRDRAVRPIALPVSTPARISLHSGPGGHLLVRTRTAQDTHISWWLTHWSGERRPYWQSVDLGGLRPTALDLGSHFCYVATDQLHAIDLQLLASGGPARLTALPADPAAADTPTVIRALRVLGTGPAPPLAVLHQTGITRRLDIRPAADRCPAAPGFAWPARLRLGSVARHRDGRLGDGLWAVADDPHHGAWSGRVTAGSGLTAPPRTAHWGALTATGRDGTTIHVTLCEPTPHTAGTPTPTLMTVYGGFGISLEPSWDPLLATWIAAGGRVAWVHARGGGEFGPAWAAAGRGPGKSDTVDDLLSAADALVEQRLARPGQLACIAASNGGLVVAAALVRAPHLLSSVVCAAPLTDMARYHLDGLGALWQKEYGDPTDAQDLTALLSYSPYHHVTSGTCYPPTLFITGGNDARVPSWHAWKLCAALQKATPGTAPIFLDHQELSGHYGRAGDSARALSGHALSLLGSSTGLRPPRPEQPPSATEMPI</sequence>
<dbReference type="Gene3D" id="2.130.10.120">
    <property type="entry name" value="Prolyl oligopeptidase, N-terminal domain"/>
    <property type="match status" value="1"/>
</dbReference>
<evidence type="ECO:0000313" key="3">
    <source>
        <dbReference type="EMBL" id="MFH8587986.1"/>
    </source>
</evidence>
<evidence type="ECO:0000259" key="2">
    <source>
        <dbReference type="Pfam" id="PF00326"/>
    </source>
</evidence>
<keyword evidence="4" id="KW-1185">Reference proteome</keyword>
<dbReference type="SUPFAM" id="SSF53474">
    <property type="entry name" value="alpha/beta-Hydrolases"/>
    <property type="match status" value="1"/>
</dbReference>
<feature type="region of interest" description="Disordered" evidence="1">
    <location>
        <begin position="643"/>
        <end position="666"/>
    </location>
</feature>
<proteinExistence type="predicted"/>
<protein>
    <submittedName>
        <fullName evidence="3">Prolyl oligopeptidase family serine peptidase</fullName>
    </submittedName>
</protein>
<dbReference type="PANTHER" id="PTHR42881">
    <property type="entry name" value="PROLYL ENDOPEPTIDASE"/>
    <property type="match status" value="1"/>
</dbReference>
<dbReference type="InterPro" id="IPR029058">
    <property type="entry name" value="AB_hydrolase_fold"/>
</dbReference>
<gene>
    <name evidence="3" type="ORF">ACH4GP_26905</name>
</gene>
<dbReference type="Gene3D" id="3.40.50.1820">
    <property type="entry name" value="alpha/beta hydrolase"/>
    <property type="match status" value="2"/>
</dbReference>
<dbReference type="EMBL" id="JBIRGH010000020">
    <property type="protein sequence ID" value="MFH8587986.1"/>
    <property type="molecule type" value="Genomic_DNA"/>
</dbReference>
<feature type="domain" description="Peptidase S9 prolyl oligopeptidase catalytic" evidence="2">
    <location>
        <begin position="444"/>
        <end position="631"/>
    </location>
</feature>
<comment type="caution">
    <text evidence="3">The sequence shown here is derived from an EMBL/GenBank/DDBJ whole genome shotgun (WGS) entry which is preliminary data.</text>
</comment>
<reference evidence="3 4" key="1">
    <citation type="submission" date="2024-10" db="EMBL/GenBank/DDBJ databases">
        <title>The Natural Products Discovery Center: Release of the First 8490 Sequenced Strains for Exploring Actinobacteria Biosynthetic Diversity.</title>
        <authorList>
            <person name="Kalkreuter E."/>
            <person name="Kautsar S.A."/>
            <person name="Yang D."/>
            <person name="Bader C.D."/>
            <person name="Teijaro C.N."/>
            <person name="Fluegel L."/>
            <person name="Davis C.M."/>
            <person name="Simpson J.R."/>
            <person name="Lauterbach L."/>
            <person name="Steele A.D."/>
            <person name="Gui C."/>
            <person name="Meng S."/>
            <person name="Li G."/>
            <person name="Viehrig K."/>
            <person name="Ye F."/>
            <person name="Su P."/>
            <person name="Kiefer A.F."/>
            <person name="Nichols A."/>
            <person name="Cepeda A.J."/>
            <person name="Yan W."/>
            <person name="Fan B."/>
            <person name="Jiang Y."/>
            <person name="Adhikari A."/>
            <person name="Zheng C.-J."/>
            <person name="Schuster L."/>
            <person name="Cowan T.M."/>
            <person name="Smanski M.J."/>
            <person name="Chevrette M.G."/>
            <person name="De Carvalho L.P.S."/>
            <person name="Shen B."/>
        </authorList>
    </citation>
    <scope>NUCLEOTIDE SEQUENCE [LARGE SCALE GENOMIC DNA]</scope>
    <source>
        <strain evidence="3 4">NPDC018013</strain>
    </source>
</reference>
<dbReference type="InterPro" id="IPR051167">
    <property type="entry name" value="Prolyl_oligopep/macrocyclase"/>
</dbReference>
<dbReference type="PRINTS" id="PR00862">
    <property type="entry name" value="PROLIGOPTASE"/>
</dbReference>
<dbReference type="PANTHER" id="PTHR42881:SF13">
    <property type="entry name" value="PROLYL ENDOPEPTIDASE"/>
    <property type="match status" value="1"/>
</dbReference>
<dbReference type="Proteomes" id="UP001610990">
    <property type="component" value="Unassembled WGS sequence"/>
</dbReference>
<dbReference type="InterPro" id="IPR002470">
    <property type="entry name" value="Peptidase_S9A"/>
</dbReference>
<evidence type="ECO:0000256" key="1">
    <source>
        <dbReference type="SAM" id="MobiDB-lite"/>
    </source>
</evidence>
<dbReference type="InterPro" id="IPR001375">
    <property type="entry name" value="Peptidase_S9_cat"/>
</dbReference>
<accession>A0ABW7RIT0</accession>
<evidence type="ECO:0000313" key="4">
    <source>
        <dbReference type="Proteomes" id="UP001610990"/>
    </source>
</evidence>
<dbReference type="Pfam" id="PF00326">
    <property type="entry name" value="Peptidase_S9"/>
    <property type="match status" value="1"/>
</dbReference>
<organism evidence="3 4">
    <name type="scientific">Streptomyces celluloflavus</name>
    <dbReference type="NCBI Taxonomy" id="58344"/>
    <lineage>
        <taxon>Bacteria</taxon>
        <taxon>Bacillati</taxon>
        <taxon>Actinomycetota</taxon>
        <taxon>Actinomycetes</taxon>
        <taxon>Kitasatosporales</taxon>
        <taxon>Streptomycetaceae</taxon>
        <taxon>Streptomyces</taxon>
    </lineage>
</organism>